<dbReference type="PANTHER" id="PTHR14374">
    <property type="entry name" value="FOIE GRAS"/>
    <property type="match status" value="1"/>
</dbReference>
<dbReference type="PANTHER" id="PTHR14374:SF0">
    <property type="entry name" value="TRAFFICKING PROTEIN PARTICLE COMPLEX SUBUNIT 11"/>
    <property type="match status" value="1"/>
</dbReference>
<dbReference type="AlphaFoldDB" id="A0AAU9W8U2"/>
<keyword evidence="3" id="KW-1185">Reference proteome</keyword>
<dbReference type="EMBL" id="CALNXJ010000011">
    <property type="protein sequence ID" value="CAH3108404.1"/>
    <property type="molecule type" value="Genomic_DNA"/>
</dbReference>
<gene>
    <name evidence="2" type="ORF">PMEA_00002535</name>
</gene>
<evidence type="ECO:0000256" key="1">
    <source>
        <dbReference type="SAM" id="SignalP"/>
    </source>
</evidence>
<organism evidence="2 3">
    <name type="scientific">Pocillopora meandrina</name>
    <dbReference type="NCBI Taxonomy" id="46732"/>
    <lineage>
        <taxon>Eukaryota</taxon>
        <taxon>Metazoa</taxon>
        <taxon>Cnidaria</taxon>
        <taxon>Anthozoa</taxon>
        <taxon>Hexacorallia</taxon>
        <taxon>Scleractinia</taxon>
        <taxon>Astrocoeniina</taxon>
        <taxon>Pocilloporidae</taxon>
        <taxon>Pocillopora</taxon>
    </lineage>
</organism>
<name>A0AAU9W8U2_9CNID</name>
<evidence type="ECO:0000313" key="3">
    <source>
        <dbReference type="Proteomes" id="UP001159428"/>
    </source>
</evidence>
<dbReference type="Proteomes" id="UP001159428">
    <property type="component" value="Unassembled WGS sequence"/>
</dbReference>
<keyword evidence="1" id="KW-0732">Signal</keyword>
<comment type="caution">
    <text evidence="2">The sequence shown here is derived from an EMBL/GenBank/DDBJ whole genome shotgun (WGS) entry which is preliminary data.</text>
</comment>
<evidence type="ECO:0000313" key="2">
    <source>
        <dbReference type="EMBL" id="CAH3108404.1"/>
    </source>
</evidence>
<feature type="signal peptide" evidence="1">
    <location>
        <begin position="1"/>
        <end position="18"/>
    </location>
</feature>
<accession>A0AAU9W8U2</accession>
<proteinExistence type="predicted"/>
<sequence length="235" mass="26064">MTLTTLLILAVCWTRVIYELRKGHCLPWSLCGSVVKHRSAESEVTNFRSNRTISRIERSYFVKCSQVGSRTVTAKIIYTVDVQVEPNSSPVTCTCAKVRSLLCVLKVKLPLSISTFNFNSRSLCNVLERLDQLIKEEPFLLLAGIKCTSPWPVTMVTTTLNMSPEVNIVGEEMGSPLQGISLQQGESASECYCLAVKEGVSKLKVVNIGSLALQWRRTSATDKFPVVVTELTFPL</sequence>
<feature type="chain" id="PRO_5043392753" evidence="1">
    <location>
        <begin position="19"/>
        <end position="235"/>
    </location>
</feature>
<protein>
    <submittedName>
        <fullName evidence="2">Uncharacterized protein</fullName>
    </submittedName>
</protein>
<reference evidence="2 3" key="1">
    <citation type="submission" date="2022-05" db="EMBL/GenBank/DDBJ databases">
        <authorList>
            <consortium name="Genoscope - CEA"/>
            <person name="William W."/>
        </authorList>
    </citation>
    <scope>NUCLEOTIDE SEQUENCE [LARGE SCALE GENOMIC DNA]</scope>
</reference>